<reference evidence="2" key="1">
    <citation type="submission" date="2016-10" db="EMBL/GenBank/DDBJ databases">
        <authorList>
            <person name="Varghese N."/>
            <person name="Submissions S."/>
        </authorList>
    </citation>
    <scope>NUCLEOTIDE SEQUENCE [LARGE SCALE GENOMIC DNA]</scope>
    <source>
        <strain evidence="2">BP1-148</strain>
    </source>
</reference>
<dbReference type="Pfam" id="PF19666">
    <property type="entry name" value="DUF6169"/>
    <property type="match status" value="1"/>
</dbReference>
<dbReference type="AlphaFoldDB" id="A0A1G7XPZ3"/>
<name>A0A1G7XPZ3_9BACT</name>
<protein>
    <submittedName>
        <fullName evidence="1">Uncharacterized protein</fullName>
    </submittedName>
</protein>
<sequence>MIALDISLLNQKSPYYVVQDADGDLLFETDFGVKYGISFELNEGMMNYPAYVFGILNKNGQPSPNDRKLRDTILAIIEEFFRANGGVLLYICATGDGMQKYRFHLFLRWFNTYEHRDLYEIRTLEDVMDDNTPNYGAIIVEKTHPDLELILARFDDLAAFLKKPIE</sequence>
<evidence type="ECO:0000313" key="1">
    <source>
        <dbReference type="EMBL" id="SDG86191.1"/>
    </source>
</evidence>
<organism evidence="1 2">
    <name type="scientific">Prevotella communis</name>
    <dbReference type="NCBI Taxonomy" id="2913614"/>
    <lineage>
        <taxon>Bacteria</taxon>
        <taxon>Pseudomonadati</taxon>
        <taxon>Bacteroidota</taxon>
        <taxon>Bacteroidia</taxon>
        <taxon>Bacteroidales</taxon>
        <taxon>Prevotellaceae</taxon>
        <taxon>Prevotella</taxon>
    </lineage>
</organism>
<dbReference type="InterPro" id="IPR046167">
    <property type="entry name" value="DUF6169"/>
</dbReference>
<dbReference type="EMBL" id="FNCQ01000011">
    <property type="protein sequence ID" value="SDG86191.1"/>
    <property type="molecule type" value="Genomic_DNA"/>
</dbReference>
<keyword evidence="2" id="KW-1185">Reference proteome</keyword>
<dbReference type="Proteomes" id="UP000198779">
    <property type="component" value="Unassembled WGS sequence"/>
</dbReference>
<evidence type="ECO:0000313" key="2">
    <source>
        <dbReference type="Proteomes" id="UP000198779"/>
    </source>
</evidence>
<proteinExistence type="predicted"/>
<accession>A0A1G7XPZ3</accession>
<gene>
    <name evidence="1" type="ORF">SAMN04487901_11138</name>
</gene>